<name>A0A1H4UDH3_TSUTY</name>
<evidence type="ECO:0000313" key="1">
    <source>
        <dbReference type="EMBL" id="SEC66331.1"/>
    </source>
</evidence>
<organism evidence="1 2">
    <name type="scientific">Tsukamurella tyrosinosolvens</name>
    <dbReference type="NCBI Taxonomy" id="57704"/>
    <lineage>
        <taxon>Bacteria</taxon>
        <taxon>Bacillati</taxon>
        <taxon>Actinomycetota</taxon>
        <taxon>Actinomycetes</taxon>
        <taxon>Mycobacteriales</taxon>
        <taxon>Tsukamurellaceae</taxon>
        <taxon>Tsukamurella</taxon>
    </lineage>
</organism>
<dbReference type="EMBL" id="FNSA01000003">
    <property type="protein sequence ID" value="SEC66331.1"/>
    <property type="molecule type" value="Genomic_DNA"/>
</dbReference>
<evidence type="ECO:0000313" key="2">
    <source>
        <dbReference type="Proteomes" id="UP000182241"/>
    </source>
</evidence>
<sequence length="247" mass="25880">MGAGQPADTLIPVPSGFVRLADLLTGDSVFSADGGTVDVLEVGDLGWRETVAVTFDDGATARVVHEHPWLARDAATGTDAVYRTADIAPHLHLGDGAPRWSVPLAHSVGFRGIALPIDPYTFGDEIRQGFTTAESELLPYLTAEDGDRREVLNGLFAGKGHMPASAGDLACASAASLMRSTGAVPVFEKAGFGWRMTRRAGVRRSVLSVTDAGPAQCLSLLLTDRAAMYVTGADFVLTCALRPEGAA</sequence>
<accession>A0A1H4UDH3</accession>
<protein>
    <recommendedName>
        <fullName evidence="3">Intein N-terminal splicing region</fullName>
    </recommendedName>
</protein>
<dbReference type="STRING" id="57704.SAMN04489793_2851"/>
<dbReference type="SUPFAM" id="SSF51294">
    <property type="entry name" value="Hedgehog/intein (Hint) domain"/>
    <property type="match status" value="1"/>
</dbReference>
<proteinExistence type="predicted"/>
<keyword evidence="2" id="KW-1185">Reference proteome</keyword>
<dbReference type="Proteomes" id="UP000182241">
    <property type="component" value="Unassembled WGS sequence"/>
</dbReference>
<reference evidence="2" key="1">
    <citation type="submission" date="2016-10" db="EMBL/GenBank/DDBJ databases">
        <authorList>
            <person name="Varghese N."/>
            <person name="Submissions S."/>
        </authorList>
    </citation>
    <scope>NUCLEOTIDE SEQUENCE [LARGE SCALE GENOMIC DNA]</scope>
    <source>
        <strain evidence="2">DSM 44234</strain>
    </source>
</reference>
<dbReference type="AlphaFoldDB" id="A0A1H4UDH3"/>
<evidence type="ECO:0008006" key="3">
    <source>
        <dbReference type="Google" id="ProtNLM"/>
    </source>
</evidence>
<dbReference type="InterPro" id="IPR036844">
    <property type="entry name" value="Hint_dom_sf"/>
</dbReference>
<gene>
    <name evidence="1" type="ORF">SAMN04489793_2851</name>
</gene>